<organism evidence="7 8">
    <name type="scientific">Helicobacter saguini</name>
    <dbReference type="NCBI Taxonomy" id="1548018"/>
    <lineage>
        <taxon>Bacteria</taxon>
        <taxon>Pseudomonadati</taxon>
        <taxon>Campylobacterota</taxon>
        <taxon>Epsilonproteobacteria</taxon>
        <taxon>Campylobacterales</taxon>
        <taxon>Helicobacteraceae</taxon>
        <taxon>Helicobacter</taxon>
    </lineage>
</organism>
<evidence type="ECO:0000256" key="3">
    <source>
        <dbReference type="ARBA" id="ARBA00023004"/>
    </source>
</evidence>
<protein>
    <submittedName>
        <fullName evidence="7">Isopenicillin N synthase family oxygenase</fullName>
    </submittedName>
</protein>
<gene>
    <name evidence="6" type="ORF">DCO61_06300</name>
    <name evidence="7" type="ORF">LS64_006365</name>
</gene>
<dbReference type="InterPro" id="IPR005123">
    <property type="entry name" value="Oxoglu/Fe-dep_dioxygenase_dom"/>
</dbReference>
<reference evidence="7 8" key="2">
    <citation type="journal article" date="2016" name="Infect. Immun.">
        <title>Helicobacter saguini, a Novel Helicobacter Isolated from Cotton-Top Tamarins with Ulcerative Colitis, Has Proinflammatory Properties and Induces Typhlocolitis and Dysplasia in Gnotobiotic IL-10-/- Mice.</title>
        <authorList>
            <person name="Shen Z."/>
            <person name="Mannion A."/>
            <person name="Whary M.T."/>
            <person name="Muthupalani S."/>
            <person name="Sheh A."/>
            <person name="Feng Y."/>
            <person name="Gong G."/>
            <person name="Vandamme P."/>
            <person name="Holcombe H.R."/>
            <person name="Paster B.J."/>
            <person name="Fox J.G."/>
        </authorList>
    </citation>
    <scope>NUCLEOTIDE SEQUENCE [LARGE SCALE GENOMIC DNA]</scope>
    <source>
        <strain evidence="7 8">MIT 97-6194</strain>
    </source>
</reference>
<dbReference type="Pfam" id="PF03171">
    <property type="entry name" value="2OG-FeII_Oxy"/>
    <property type="match status" value="1"/>
</dbReference>
<dbReference type="PROSITE" id="PS51471">
    <property type="entry name" value="FE2OG_OXY"/>
    <property type="match status" value="1"/>
</dbReference>
<comment type="similarity">
    <text evidence="1 4">Belongs to the iron/ascorbate-dependent oxidoreductase family.</text>
</comment>
<dbReference type="AlphaFoldDB" id="A0A347VUF0"/>
<keyword evidence="3 4" id="KW-0408">Iron</keyword>
<dbReference type="GO" id="GO:0046872">
    <property type="term" value="F:metal ion binding"/>
    <property type="evidence" value="ECO:0007669"/>
    <property type="project" value="UniProtKB-KW"/>
</dbReference>
<dbReference type="Pfam" id="PF14226">
    <property type="entry name" value="DIOX_N"/>
    <property type="match status" value="1"/>
</dbReference>
<dbReference type="Proteomes" id="UP000029714">
    <property type="component" value="Unassembled WGS sequence"/>
</dbReference>
<reference evidence="7 8" key="1">
    <citation type="journal article" date="2014" name="Genome Announc.">
        <title>Draft genome sequences of eight enterohepatic helicobacter species isolated from both laboratory and wild rodents.</title>
        <authorList>
            <person name="Sheh A."/>
            <person name="Shen Z."/>
            <person name="Fox J.G."/>
        </authorList>
    </citation>
    <scope>NUCLEOTIDE SEQUENCE [LARGE SCALE GENOMIC DNA]</scope>
    <source>
        <strain evidence="7 8">MIT 97-6194</strain>
    </source>
</reference>
<keyword evidence="2 4" id="KW-0479">Metal-binding</keyword>
<accession>A0A347VUF0</accession>
<evidence type="ECO:0000313" key="6">
    <source>
        <dbReference type="EMBL" id="MWV69622.1"/>
    </source>
</evidence>
<evidence type="ECO:0000259" key="5">
    <source>
        <dbReference type="PROSITE" id="PS51471"/>
    </source>
</evidence>
<proteinExistence type="inferred from homology"/>
<reference evidence="7" key="3">
    <citation type="submission" date="2018-04" db="EMBL/GenBank/DDBJ databases">
        <authorList>
            <person name="Sheh A."/>
            <person name="Shen Z."/>
            <person name="Mannion A.J."/>
            <person name="Fox J.G."/>
        </authorList>
    </citation>
    <scope>NUCLEOTIDE SEQUENCE</scope>
    <source>
        <strain evidence="7">MIT 97-6194</strain>
    </source>
</reference>
<comment type="caution">
    <text evidence="7">The sequence shown here is derived from an EMBL/GenBank/DDBJ whole genome shotgun (WGS) entry which is preliminary data.</text>
</comment>
<sequence length="331" mass="37657">MDLPKISLKKLQEPNNEDYLEDLRKISREVGTFYLVEHGIDLDLCKKIQRLAREFFALPKEEKEKISMLNSAQFRGYSSEGGEYTAGGKDYREQIDLGIDREPPKWDSNSPLWERLEGLNQYPAALPELKDNFIEWQRQAGVASLALLRAFARALELDGGAFDKLYGQNSYAHSKIIRYPAAFDGNTQGVGQHKDGGLITFVMQEEQAGLQGLINGKWEDVVPLPGSFVVNIGEFLEMATNGYLKATIHRVNLSEKERFSVAYFLGVQLDKNVPIFQLKEKYAKDAKGVDTDPKNPLLRNVAENYFKRMIRSHPDVAARHHSDLIKRFQFA</sequence>
<evidence type="ECO:0000256" key="1">
    <source>
        <dbReference type="ARBA" id="ARBA00008056"/>
    </source>
</evidence>
<dbReference type="InterPro" id="IPR026992">
    <property type="entry name" value="DIOX_N"/>
</dbReference>
<reference evidence="6 9" key="4">
    <citation type="submission" date="2019-12" db="EMBL/GenBank/DDBJ databases">
        <title>Multi-Generational Helicobacter saguini Isolates.</title>
        <authorList>
            <person name="Mannion A."/>
            <person name="Shen Z."/>
            <person name="Fox J.G."/>
        </authorList>
    </citation>
    <scope>NUCLEOTIDE SEQUENCE [LARGE SCALE GENOMIC DNA]</scope>
    <source>
        <strain evidence="6">16-048</strain>
        <strain evidence="9">16-048 (F4)</strain>
    </source>
</reference>
<name>A0A347VUF0_9HELI</name>
<dbReference type="SUPFAM" id="SSF51197">
    <property type="entry name" value="Clavaminate synthase-like"/>
    <property type="match status" value="1"/>
</dbReference>
<dbReference type="InterPro" id="IPR050295">
    <property type="entry name" value="Plant_2OG-oxidoreductases"/>
</dbReference>
<keyword evidence="4" id="KW-0560">Oxidoreductase</keyword>
<evidence type="ECO:0000256" key="2">
    <source>
        <dbReference type="ARBA" id="ARBA00022723"/>
    </source>
</evidence>
<dbReference type="RefSeq" id="WP_034574243.1">
    <property type="nucleotide sequence ID" value="NZ_JRMP02000008.1"/>
</dbReference>
<dbReference type="GO" id="GO:0016491">
    <property type="term" value="F:oxidoreductase activity"/>
    <property type="evidence" value="ECO:0007669"/>
    <property type="project" value="UniProtKB-KW"/>
</dbReference>
<evidence type="ECO:0000313" key="7">
    <source>
        <dbReference type="EMBL" id="TLD94364.1"/>
    </source>
</evidence>
<dbReference type="Proteomes" id="UP000477070">
    <property type="component" value="Unassembled WGS sequence"/>
</dbReference>
<dbReference type="InterPro" id="IPR044861">
    <property type="entry name" value="IPNS-like_FE2OG_OXY"/>
</dbReference>
<evidence type="ECO:0000313" key="9">
    <source>
        <dbReference type="Proteomes" id="UP000477070"/>
    </source>
</evidence>
<dbReference type="PRINTS" id="PR00682">
    <property type="entry name" value="IPNSYNTHASE"/>
</dbReference>
<dbReference type="EMBL" id="QBIU01000001">
    <property type="protein sequence ID" value="MWV69622.1"/>
    <property type="molecule type" value="Genomic_DNA"/>
</dbReference>
<evidence type="ECO:0000313" key="8">
    <source>
        <dbReference type="Proteomes" id="UP000029714"/>
    </source>
</evidence>
<evidence type="ECO:0000256" key="4">
    <source>
        <dbReference type="RuleBase" id="RU003682"/>
    </source>
</evidence>
<dbReference type="OrthoDB" id="21825at2"/>
<dbReference type="STRING" id="1548018.LS64_05720"/>
<feature type="domain" description="Fe2OG dioxygenase" evidence="5">
    <location>
        <begin position="170"/>
        <end position="267"/>
    </location>
</feature>
<dbReference type="InterPro" id="IPR027443">
    <property type="entry name" value="IPNS-like_sf"/>
</dbReference>
<keyword evidence="8" id="KW-1185">Reference proteome</keyword>
<dbReference type="EMBL" id="JRMP02000008">
    <property type="protein sequence ID" value="TLD94364.1"/>
    <property type="molecule type" value="Genomic_DNA"/>
</dbReference>
<dbReference type="PANTHER" id="PTHR47991">
    <property type="entry name" value="OXOGLUTARATE/IRON-DEPENDENT DIOXYGENASE"/>
    <property type="match status" value="1"/>
</dbReference>
<dbReference type="Gene3D" id="2.60.120.330">
    <property type="entry name" value="B-lactam Antibiotic, Isopenicillin N Synthase, Chain"/>
    <property type="match status" value="1"/>
</dbReference>